<evidence type="ECO:0000313" key="1">
    <source>
        <dbReference type="EMBL" id="SUZ75691.1"/>
    </source>
</evidence>
<reference evidence="1" key="1">
    <citation type="submission" date="2018-05" db="EMBL/GenBank/DDBJ databases">
        <authorList>
            <person name="Lanie J.A."/>
            <person name="Ng W.-L."/>
            <person name="Kazmierczak K.M."/>
            <person name="Andrzejewski T.M."/>
            <person name="Davidsen T.M."/>
            <person name="Wayne K.J."/>
            <person name="Tettelin H."/>
            <person name="Glass J.I."/>
            <person name="Rusch D."/>
            <person name="Podicherti R."/>
            <person name="Tsui H.-C.T."/>
            <person name="Winkler M.E."/>
        </authorList>
    </citation>
    <scope>NUCLEOTIDE SEQUENCE</scope>
</reference>
<dbReference type="Gene3D" id="2.60.40.10">
    <property type="entry name" value="Immunoglobulins"/>
    <property type="match status" value="1"/>
</dbReference>
<dbReference type="EMBL" id="UINC01001255">
    <property type="protein sequence ID" value="SUZ75691.1"/>
    <property type="molecule type" value="Genomic_DNA"/>
</dbReference>
<dbReference type="Gene3D" id="2.60.40.4070">
    <property type="match status" value="1"/>
</dbReference>
<proteinExistence type="predicted"/>
<organism evidence="1">
    <name type="scientific">marine metagenome</name>
    <dbReference type="NCBI Taxonomy" id="408172"/>
    <lineage>
        <taxon>unclassified sequences</taxon>
        <taxon>metagenomes</taxon>
        <taxon>ecological metagenomes</taxon>
    </lineage>
</organism>
<gene>
    <name evidence="1" type="ORF">METZ01_LOCUS28545</name>
</gene>
<protein>
    <submittedName>
        <fullName evidence="1">Uncharacterized protein</fullName>
    </submittedName>
</protein>
<accession>A0A381Q8M7</accession>
<dbReference type="InterPro" id="IPR013783">
    <property type="entry name" value="Ig-like_fold"/>
</dbReference>
<dbReference type="AlphaFoldDB" id="A0A381Q8M7"/>
<sequence length="1044" mass="115985">MKKYNILILTSFLLSTNIFAEEIPNITKRDYYDYYVAPAKGRIPERLNKTMGYADRKLSVLDKGNMVLRMSNAAIYGYDRWGLNHEFPAGSMAKTGCCTYYWTQSPMVGALIDGLPSVSVGVRGSVRDHEEEFEPLPGYDAGYSDTDNNVGIAFSDVPESWPALWPRESDPTGTFESVIFNADGSSDTLYFPGIEPELGPDGFPDAPCGIGVQADREAYFVVTDNDPQEGNTFESNQGVGPLNVRFDVWVLNYASTFGNDGLIFIQKMTNVGKDTLKDLYMGIAGDPDAPEQGGAEWTDDMALLISKNDPHIAEKLIDTSDAHLLENFAIVYDMDDAVQGYLTSGVGWVGAKFLDLTKYNSDGTDSTYDLSTFYTFEYSQDSQSDAQAYNEQMTGGIQTPQNTEPFEYDIFQKPYSYGPDITWVMAGGPMDVAPGEQLIFTFADFVGINETDLTRNAKLFQSLYDNNCATPKPPNQPVVQTSVDEGRVVLMWDDRSESSIDPVTGNNAFQGYRVYRSTDRGNSWGTVISDVNGDPTDFFKPLAIYDYDDNQSGPHAMTDPLIYYNLGSNSGVKYSFVDNNIISGYEYWYAVSAYDGVDDWAGAPVDPMENPKAKNAFYSDNDNTVAVVAQKASAGYNKGLFPDMAVHSSGESDAVLHLIEADAFALDFLGDSLSPQDFNSKGYSYEVIIGEESFGDTITVNSWSMINTSTNDTVIINEPDVESGQLKHVIDGFIPVFTTASWTLSTYDSAKQTVNQDTSTSLLFGGINPNSNDGTWAGFVENTPLDPQPSDRPSADLLQKDIEFRFSSSGSIATYFNAQLTTIETIDLPFEVWSSEENKQIDAVIYMAAGVKPIHEEDTENPGHYKFTKNFFVMPIYQDYTGTGLTDWYSNTKIGWMLQFNKNDSRFKDGDELKVYFRNPLLAGRDTYTIETTADDYTINEGDLDEIVVVPNPYNATSVYEHIAFIREVQFMGLPENCLIRIFNTAGELVQVIKHDVNSPGYRGPSIEAWDLRTYNNQEVSFGVYVFHVISNDQEFTGKLAVIK</sequence>
<name>A0A381Q8M7_9ZZZZ</name>